<comment type="function">
    <text evidence="1">Required for efficient biogenesis of the 60S ribosomal subunit.</text>
</comment>
<evidence type="ECO:0000256" key="8">
    <source>
        <dbReference type="SAM" id="MobiDB-lite"/>
    </source>
</evidence>
<keyword evidence="7" id="KW-0687">Ribonucleoprotein</keyword>
<reference evidence="10 11" key="1">
    <citation type="submission" date="2024-07" db="EMBL/GenBank/DDBJ databases">
        <title>Draft sequence of the Neodothiora populina.</title>
        <authorList>
            <person name="Drown D.D."/>
            <person name="Schuette U.S."/>
            <person name="Buechlein A.B."/>
            <person name="Rusch D.R."/>
            <person name="Winton L.W."/>
            <person name="Adams G.A."/>
        </authorList>
    </citation>
    <scope>NUCLEOTIDE SEQUENCE [LARGE SCALE GENOMIC DNA]</scope>
    <source>
        <strain evidence="10 11">CPC 39397</strain>
    </source>
</reference>
<gene>
    <name evidence="10" type="ORF">AAFC00_004120</name>
</gene>
<keyword evidence="6" id="KW-0539">Nucleus</keyword>
<evidence type="ECO:0000256" key="1">
    <source>
        <dbReference type="ARBA" id="ARBA00003035"/>
    </source>
</evidence>
<name>A0ABR3PIL6_9PEZI</name>
<dbReference type="Pfam" id="PF14615">
    <property type="entry name" value="Rsa3"/>
    <property type="match status" value="1"/>
</dbReference>
<dbReference type="RefSeq" id="XP_069202258.1">
    <property type="nucleotide sequence ID" value="XM_069343706.1"/>
</dbReference>
<protein>
    <recommendedName>
        <fullName evidence="4">Ribosome assembly protein 3</fullName>
    </recommendedName>
</protein>
<sequence length="154" mass="17035">MPSVSRAAKAEKPKRQRKRKARTQVSSDSSSSSSDSDSSSSDEQPVKEAKVKRTKAKTREAVSSAAINPPSEDTKPEHEVAQQVQRSQAEGAFDAYYLRQITKEFAEDLDKVRSAADFKNTSIPMLVDALKQGRTCFTQNDRLSIEESITLHSS</sequence>
<accession>A0ABR3PIL6</accession>
<dbReference type="InterPro" id="IPR051898">
    <property type="entry name" value="Ribosome_Assembly_3"/>
</dbReference>
<comment type="similarity">
    <text evidence="3">Belongs to the RSA3 family.</text>
</comment>
<dbReference type="InterPro" id="IPR028217">
    <property type="entry name" value="Rsa3_C"/>
</dbReference>
<evidence type="ECO:0000313" key="11">
    <source>
        <dbReference type="Proteomes" id="UP001562354"/>
    </source>
</evidence>
<evidence type="ECO:0000256" key="4">
    <source>
        <dbReference type="ARBA" id="ARBA00015339"/>
    </source>
</evidence>
<comment type="subcellular location">
    <subcellularLocation>
        <location evidence="2">Nucleus</location>
        <location evidence="2">Nucleolus</location>
    </subcellularLocation>
</comment>
<evidence type="ECO:0000256" key="5">
    <source>
        <dbReference type="ARBA" id="ARBA00022517"/>
    </source>
</evidence>
<keyword evidence="11" id="KW-1185">Reference proteome</keyword>
<feature type="domain" description="Ribosome-assembly protein 3 C-terminal" evidence="9">
    <location>
        <begin position="93"/>
        <end position="138"/>
    </location>
</feature>
<evidence type="ECO:0000256" key="7">
    <source>
        <dbReference type="ARBA" id="ARBA00023274"/>
    </source>
</evidence>
<evidence type="ECO:0000256" key="6">
    <source>
        <dbReference type="ARBA" id="ARBA00023242"/>
    </source>
</evidence>
<dbReference type="PANTHER" id="PTHR28127:SF1">
    <property type="entry name" value="RIBOSOME ASSEMBLY PROTEIN 3"/>
    <property type="match status" value="1"/>
</dbReference>
<organism evidence="10 11">
    <name type="scientific">Neodothiora populina</name>
    <dbReference type="NCBI Taxonomy" id="2781224"/>
    <lineage>
        <taxon>Eukaryota</taxon>
        <taxon>Fungi</taxon>
        <taxon>Dikarya</taxon>
        <taxon>Ascomycota</taxon>
        <taxon>Pezizomycotina</taxon>
        <taxon>Dothideomycetes</taxon>
        <taxon>Dothideomycetidae</taxon>
        <taxon>Dothideales</taxon>
        <taxon>Dothioraceae</taxon>
        <taxon>Neodothiora</taxon>
    </lineage>
</organism>
<feature type="compositionally biased region" description="Low complexity" evidence="8">
    <location>
        <begin position="26"/>
        <end position="42"/>
    </location>
</feature>
<comment type="caution">
    <text evidence="10">The sequence shown here is derived from an EMBL/GenBank/DDBJ whole genome shotgun (WGS) entry which is preliminary data.</text>
</comment>
<keyword evidence="5" id="KW-0690">Ribosome biogenesis</keyword>
<dbReference type="Proteomes" id="UP001562354">
    <property type="component" value="Unassembled WGS sequence"/>
</dbReference>
<evidence type="ECO:0000256" key="3">
    <source>
        <dbReference type="ARBA" id="ARBA00006256"/>
    </source>
</evidence>
<dbReference type="GeneID" id="95977820"/>
<proteinExistence type="inferred from homology"/>
<dbReference type="EMBL" id="JBFMKM010000005">
    <property type="protein sequence ID" value="KAL1305985.1"/>
    <property type="molecule type" value="Genomic_DNA"/>
</dbReference>
<evidence type="ECO:0000259" key="9">
    <source>
        <dbReference type="Pfam" id="PF14615"/>
    </source>
</evidence>
<evidence type="ECO:0000313" key="10">
    <source>
        <dbReference type="EMBL" id="KAL1305985.1"/>
    </source>
</evidence>
<feature type="region of interest" description="Disordered" evidence="8">
    <location>
        <begin position="1"/>
        <end position="78"/>
    </location>
</feature>
<evidence type="ECO:0000256" key="2">
    <source>
        <dbReference type="ARBA" id="ARBA00004604"/>
    </source>
</evidence>
<dbReference type="PANTHER" id="PTHR28127">
    <property type="entry name" value="RIBOSOME ASSEMBLY PROTEIN 3"/>
    <property type="match status" value="1"/>
</dbReference>